<dbReference type="GO" id="GO:0005524">
    <property type="term" value="F:ATP binding"/>
    <property type="evidence" value="ECO:0007669"/>
    <property type="project" value="UniProtKB-UniRule"/>
</dbReference>
<evidence type="ECO:0000256" key="12">
    <source>
        <dbReference type="NCBIfam" id="TIGR00131"/>
    </source>
</evidence>
<keyword evidence="5 11" id="KW-0547">Nucleotide-binding</keyword>
<keyword evidence="6 11" id="KW-0418">Kinase</keyword>
<organism evidence="16 17">
    <name type="scientific">Treponema rectale</name>
    <dbReference type="NCBI Taxonomy" id="744512"/>
    <lineage>
        <taxon>Bacteria</taxon>
        <taxon>Pseudomonadati</taxon>
        <taxon>Spirochaetota</taxon>
        <taxon>Spirochaetia</taxon>
        <taxon>Spirochaetales</taxon>
        <taxon>Treponemataceae</taxon>
        <taxon>Treponema</taxon>
    </lineage>
</organism>
<keyword evidence="10 11" id="KW-0119">Carbohydrate metabolism</keyword>
<dbReference type="NCBIfam" id="NF003705">
    <property type="entry name" value="PRK05322.1"/>
    <property type="match status" value="1"/>
</dbReference>
<comment type="catalytic activity">
    <reaction evidence="11">
        <text>alpha-D-galactose + ATP = alpha-D-galactose 1-phosphate + ADP + H(+)</text>
        <dbReference type="Rhea" id="RHEA:13553"/>
        <dbReference type="ChEBI" id="CHEBI:15378"/>
        <dbReference type="ChEBI" id="CHEBI:28061"/>
        <dbReference type="ChEBI" id="CHEBI:30616"/>
        <dbReference type="ChEBI" id="CHEBI:58336"/>
        <dbReference type="ChEBI" id="CHEBI:456216"/>
        <dbReference type="EC" id="2.7.1.6"/>
    </reaction>
</comment>
<feature type="binding site" evidence="11">
    <location>
        <begin position="34"/>
        <end position="37"/>
    </location>
    <ligand>
        <name>substrate</name>
    </ligand>
</feature>
<evidence type="ECO:0000313" key="17">
    <source>
        <dbReference type="Proteomes" id="UP000593591"/>
    </source>
</evidence>
<sequence>MTLIQMANLFTKNFGDGGDIRAYFAPGRVNMIGEHIDYNGGHVFPCALTVGNYAIARKRNDRKLRFYSHNYRKGGIMESSLDDLVYKKKDGWINYPKGVIWAFKQHGMELTCGLDVFVWGNIPGSGLSSSAAMEVVIGTMIKDFFGFDVSPIQIALLGQEAENKFNGMNCGIMDQFASAMGKRDQAMLLDCATLKYDYVPLVLQNCKIIVTNSNKPHSLVSSHYNDRRRECEMALKDLQTVCDIKNLCELTPEQFEQYKHVIKDDICRLRAKHAVYEEQRTVDAVKALKLNDIDTFGRLLNESGDSLRYDYDATCFEIDALVDAARSQKGVYGSRETGGGWGGNTVSIVQEQFVEAFKENVGKEYHSKTGLTASFATLDVGEGGRRII</sequence>
<dbReference type="Proteomes" id="UP000593591">
    <property type="component" value="Chromosome"/>
</dbReference>
<evidence type="ECO:0000256" key="10">
    <source>
        <dbReference type="ARBA" id="ARBA00023277"/>
    </source>
</evidence>
<comment type="subcellular location">
    <subcellularLocation>
        <location evidence="11">Cytoplasm</location>
    </subcellularLocation>
</comment>
<dbReference type="InterPro" id="IPR036554">
    <property type="entry name" value="GHMP_kinase_C_sf"/>
</dbReference>
<dbReference type="AlphaFoldDB" id="A0A7M1XIS3"/>
<dbReference type="SUPFAM" id="SSF54211">
    <property type="entry name" value="Ribosomal protein S5 domain 2-like"/>
    <property type="match status" value="1"/>
</dbReference>
<protein>
    <recommendedName>
        <fullName evidence="11 12">Galactokinase</fullName>
        <ecNumber evidence="11 12">2.7.1.6</ecNumber>
    </recommendedName>
    <alternativeName>
        <fullName evidence="11">Galactose kinase</fullName>
    </alternativeName>
</protein>
<dbReference type="InterPro" id="IPR006203">
    <property type="entry name" value="GHMP_knse_ATP-bd_CS"/>
</dbReference>
<feature type="binding site" evidence="11">
    <location>
        <position position="224"/>
    </location>
    <ligand>
        <name>substrate</name>
    </ligand>
</feature>
<evidence type="ECO:0000259" key="14">
    <source>
        <dbReference type="Pfam" id="PF08544"/>
    </source>
</evidence>
<feature type="binding site" evidence="11">
    <location>
        <position position="162"/>
    </location>
    <ligand>
        <name>Mg(2+)</name>
        <dbReference type="ChEBI" id="CHEBI:18420"/>
    </ligand>
</feature>
<evidence type="ECO:0000256" key="9">
    <source>
        <dbReference type="ARBA" id="ARBA00023144"/>
    </source>
</evidence>
<dbReference type="HAMAP" id="MF_00246">
    <property type="entry name" value="Galactokinase"/>
    <property type="match status" value="1"/>
</dbReference>
<dbReference type="Pfam" id="PF00288">
    <property type="entry name" value="GHMP_kinases_N"/>
    <property type="match status" value="1"/>
</dbReference>
<gene>
    <name evidence="11" type="primary">galK</name>
    <name evidence="16" type="ORF">DYE49_01945</name>
</gene>
<evidence type="ECO:0000313" key="16">
    <source>
        <dbReference type="EMBL" id="QOS39277.1"/>
    </source>
</evidence>
<keyword evidence="3 11" id="KW-0808">Transferase</keyword>
<evidence type="ECO:0000256" key="11">
    <source>
        <dbReference type="HAMAP-Rule" id="MF_00246"/>
    </source>
</evidence>
<dbReference type="SUPFAM" id="SSF55060">
    <property type="entry name" value="GHMP Kinase, C-terminal domain"/>
    <property type="match status" value="1"/>
</dbReference>
<evidence type="ECO:0000256" key="6">
    <source>
        <dbReference type="ARBA" id="ARBA00022777"/>
    </source>
</evidence>
<feature type="domain" description="GHMP kinase C-terminal" evidence="14">
    <location>
        <begin position="284"/>
        <end position="365"/>
    </location>
</feature>
<evidence type="ECO:0000256" key="3">
    <source>
        <dbReference type="ARBA" id="ARBA00022679"/>
    </source>
</evidence>
<dbReference type="PANTHER" id="PTHR10457">
    <property type="entry name" value="MEVALONATE KINASE/GALACTOKINASE"/>
    <property type="match status" value="1"/>
</dbReference>
<dbReference type="GO" id="GO:0006012">
    <property type="term" value="P:galactose metabolic process"/>
    <property type="evidence" value="ECO:0007669"/>
    <property type="project" value="UniProtKB-UniRule"/>
</dbReference>
<dbReference type="InterPro" id="IPR019539">
    <property type="entry name" value="GalKase_N"/>
</dbReference>
<dbReference type="InterPro" id="IPR020568">
    <property type="entry name" value="Ribosomal_Su5_D2-typ_SF"/>
</dbReference>
<evidence type="ECO:0000256" key="7">
    <source>
        <dbReference type="ARBA" id="ARBA00022840"/>
    </source>
</evidence>
<comment type="pathway">
    <text evidence="11">Carbohydrate metabolism; galactose metabolism.</text>
</comment>
<dbReference type="PROSITE" id="PS00627">
    <property type="entry name" value="GHMP_KINASES_ATP"/>
    <property type="match status" value="1"/>
</dbReference>
<evidence type="ECO:0000256" key="8">
    <source>
        <dbReference type="ARBA" id="ARBA00022842"/>
    </source>
</evidence>
<dbReference type="InterPro" id="IPR022963">
    <property type="entry name" value="Galactokinase_bac"/>
</dbReference>
<feature type="binding site" evidence="11">
    <location>
        <begin position="124"/>
        <end position="130"/>
    </location>
    <ligand>
        <name>ATP</name>
        <dbReference type="ChEBI" id="CHEBI:30616"/>
    </ligand>
</feature>
<evidence type="ECO:0000259" key="15">
    <source>
        <dbReference type="Pfam" id="PF10509"/>
    </source>
</evidence>
<dbReference type="Pfam" id="PF10509">
    <property type="entry name" value="GalKase_gal_bdg"/>
    <property type="match status" value="1"/>
</dbReference>
<accession>A0A7M1XIS3</accession>
<dbReference type="NCBIfam" id="TIGR00131">
    <property type="entry name" value="gal_kin"/>
    <property type="match status" value="1"/>
</dbReference>
<dbReference type="EC" id="2.7.1.6" evidence="11 12"/>
<dbReference type="PRINTS" id="PR00959">
    <property type="entry name" value="MEVGALKINASE"/>
</dbReference>
<feature type="domain" description="Galactokinase N-terminal" evidence="15">
    <location>
        <begin position="9"/>
        <end position="58"/>
    </location>
</feature>
<keyword evidence="9 11" id="KW-0299">Galactose metabolism</keyword>
<feature type="domain" description="GHMP kinase N-terminal" evidence="13">
    <location>
        <begin position="94"/>
        <end position="182"/>
    </location>
</feature>
<dbReference type="PIRSF" id="PIRSF000530">
    <property type="entry name" value="Galactokinase"/>
    <property type="match status" value="1"/>
</dbReference>
<dbReference type="InterPro" id="IPR013750">
    <property type="entry name" value="GHMP_kinase_C_dom"/>
</dbReference>
<dbReference type="PRINTS" id="PR00473">
    <property type="entry name" value="GALCTOKINASE"/>
</dbReference>
<evidence type="ECO:0000256" key="4">
    <source>
        <dbReference type="ARBA" id="ARBA00022723"/>
    </source>
</evidence>
<proteinExistence type="inferred from homology"/>
<feature type="binding site" evidence="11">
    <location>
        <position position="130"/>
    </location>
    <ligand>
        <name>Mg(2+)</name>
        <dbReference type="ChEBI" id="CHEBI:18420"/>
    </ligand>
</feature>
<evidence type="ECO:0000256" key="1">
    <source>
        <dbReference type="ARBA" id="ARBA00006566"/>
    </source>
</evidence>
<dbReference type="InterPro" id="IPR006204">
    <property type="entry name" value="GHMP_kinase_N_dom"/>
</dbReference>
<reference evidence="16 17" key="1">
    <citation type="submission" date="2018-08" db="EMBL/GenBank/DDBJ databases">
        <title>The first complete genome of Treponema rectale (CHPAT), a commensal spirochete of the bovine rectum.</title>
        <authorList>
            <person name="Staton G.J."/>
            <person name="Clegg S.R."/>
            <person name="Carter S.D."/>
            <person name="Radford A.D."/>
            <person name="Darby A."/>
            <person name="Hall N."/>
            <person name="Birtles R.J."/>
            <person name="Evans N.J."/>
        </authorList>
    </citation>
    <scope>NUCLEOTIDE SEQUENCE [LARGE SCALE GENOMIC DNA]</scope>
    <source>
        <strain evidence="16 17">CHPA</strain>
    </source>
</reference>
<feature type="site" description="Transition state stabilizer" evidence="11">
    <location>
        <position position="28"/>
    </location>
</feature>
<keyword evidence="4 11" id="KW-0479">Metal-binding</keyword>
<evidence type="ECO:0000256" key="2">
    <source>
        <dbReference type="ARBA" id="ARBA00022490"/>
    </source>
</evidence>
<dbReference type="Gene3D" id="3.30.230.10">
    <property type="match status" value="1"/>
</dbReference>
<dbReference type="FunFam" id="3.30.70.890:FF:000001">
    <property type="entry name" value="Galactokinase"/>
    <property type="match status" value="1"/>
</dbReference>
<dbReference type="GO" id="GO:0005829">
    <property type="term" value="C:cytosol"/>
    <property type="evidence" value="ECO:0007669"/>
    <property type="project" value="TreeGrafter"/>
</dbReference>
<comment type="similarity">
    <text evidence="1 11">Belongs to the GHMP kinase family. GalK subfamily.</text>
</comment>
<dbReference type="Pfam" id="PF08544">
    <property type="entry name" value="GHMP_kinases_C"/>
    <property type="match status" value="1"/>
</dbReference>
<keyword evidence="2 11" id="KW-0963">Cytoplasm</keyword>
<dbReference type="PANTHER" id="PTHR10457:SF7">
    <property type="entry name" value="GALACTOKINASE-RELATED"/>
    <property type="match status" value="1"/>
</dbReference>
<keyword evidence="8 11" id="KW-0460">Magnesium</keyword>
<feature type="binding site" evidence="11">
    <location>
        <position position="68"/>
    </location>
    <ligand>
        <name>ATP</name>
        <dbReference type="ChEBI" id="CHEBI:30616"/>
    </ligand>
</feature>
<dbReference type="EMBL" id="CP031517">
    <property type="protein sequence ID" value="QOS39277.1"/>
    <property type="molecule type" value="Genomic_DNA"/>
</dbReference>
<dbReference type="GO" id="GO:0004335">
    <property type="term" value="F:galactokinase activity"/>
    <property type="evidence" value="ECO:0007669"/>
    <property type="project" value="UniProtKB-UniRule"/>
</dbReference>
<feature type="active site" description="Proton acceptor" evidence="11">
    <location>
        <position position="174"/>
    </location>
</feature>
<evidence type="ECO:0000256" key="5">
    <source>
        <dbReference type="ARBA" id="ARBA00022741"/>
    </source>
</evidence>
<dbReference type="GO" id="GO:0000287">
    <property type="term" value="F:magnesium ion binding"/>
    <property type="evidence" value="ECO:0007669"/>
    <property type="project" value="UniProtKB-UniRule"/>
</dbReference>
<keyword evidence="7 11" id="KW-0067">ATP-binding</keyword>
<comment type="function">
    <text evidence="11">Catalyzes the transfer of the gamma-phosphate of ATP to D-galactose to form alpha-D-galactose-1-phosphate (Gal-1-P).</text>
</comment>
<dbReference type="FunFam" id="3.30.230.10:FF:000017">
    <property type="entry name" value="Galactokinase"/>
    <property type="match status" value="1"/>
</dbReference>
<name>A0A7M1XIS3_9SPIR</name>
<dbReference type="InterPro" id="IPR014721">
    <property type="entry name" value="Ribsml_uS5_D2-typ_fold_subgr"/>
</dbReference>
<dbReference type="KEGG" id="trc:DYE49_01945"/>
<evidence type="ECO:0000259" key="13">
    <source>
        <dbReference type="Pfam" id="PF00288"/>
    </source>
</evidence>
<dbReference type="UniPathway" id="UPA00214"/>
<dbReference type="InterPro" id="IPR006206">
    <property type="entry name" value="Mevalonate/galactokinase"/>
</dbReference>
<dbReference type="Gene3D" id="3.30.70.890">
    <property type="entry name" value="GHMP kinase, C-terminal domain"/>
    <property type="match status" value="1"/>
</dbReference>
<dbReference type="InterPro" id="IPR000705">
    <property type="entry name" value="Galactokinase"/>
</dbReference>